<name>A0AC35GXC9_9BILA</name>
<evidence type="ECO:0000313" key="2">
    <source>
        <dbReference type="WBParaSite" id="PS1159_v2.g9767.t1"/>
    </source>
</evidence>
<dbReference type="WBParaSite" id="PS1159_v2.g9767.t1">
    <property type="protein sequence ID" value="PS1159_v2.g9767.t1"/>
    <property type="gene ID" value="PS1159_v2.g9767"/>
</dbReference>
<organism evidence="1 2">
    <name type="scientific">Panagrolaimus sp. PS1159</name>
    <dbReference type="NCBI Taxonomy" id="55785"/>
    <lineage>
        <taxon>Eukaryota</taxon>
        <taxon>Metazoa</taxon>
        <taxon>Ecdysozoa</taxon>
        <taxon>Nematoda</taxon>
        <taxon>Chromadorea</taxon>
        <taxon>Rhabditida</taxon>
        <taxon>Tylenchina</taxon>
        <taxon>Panagrolaimomorpha</taxon>
        <taxon>Panagrolaimoidea</taxon>
        <taxon>Panagrolaimidae</taxon>
        <taxon>Panagrolaimus</taxon>
    </lineage>
</organism>
<accession>A0AC35GXC9</accession>
<proteinExistence type="predicted"/>
<reference evidence="2" key="1">
    <citation type="submission" date="2022-11" db="UniProtKB">
        <authorList>
            <consortium name="WormBaseParasite"/>
        </authorList>
    </citation>
    <scope>IDENTIFICATION</scope>
</reference>
<protein>
    <submittedName>
        <fullName evidence="2">Uncharacterized protein</fullName>
    </submittedName>
</protein>
<evidence type="ECO:0000313" key="1">
    <source>
        <dbReference type="Proteomes" id="UP000887580"/>
    </source>
</evidence>
<dbReference type="Proteomes" id="UP000887580">
    <property type="component" value="Unplaced"/>
</dbReference>
<sequence length="201" mass="23054">MGRDRSRSPDRHRKSKRSHRDSSHDREDDRHSRKTKAEQGIDAAKARLREKLSTAITDLRDPKYTASSAEVIDHHRMQTLNLSAAEAKTRQDAINDIESSGFTPASFSSNRKGNSQNLSKPSSALSDHEKAMFGANWQSKALQKNLNIDERKQQNDDDDIVEVPIEPSFSLAHPRLSEDPQIRQERWLQLFKERRKELLTS</sequence>